<keyword evidence="6" id="KW-1185">Reference proteome</keyword>
<dbReference type="CDD" id="cd17273">
    <property type="entry name" value="RMtype1_S_EcoJA69PI-TRD1-CR1_like"/>
    <property type="match status" value="1"/>
</dbReference>
<keyword evidence="2" id="KW-0680">Restriction system</keyword>
<dbReference type="PANTHER" id="PTHR30408:SF12">
    <property type="entry name" value="TYPE I RESTRICTION ENZYME MJAVIII SPECIFICITY SUBUNIT"/>
    <property type="match status" value="1"/>
</dbReference>
<dbReference type="Gene3D" id="3.90.220.20">
    <property type="entry name" value="DNA methylase specificity domains"/>
    <property type="match status" value="2"/>
</dbReference>
<dbReference type="Proteomes" id="UP000294901">
    <property type="component" value="Unassembled WGS sequence"/>
</dbReference>
<evidence type="ECO:0000256" key="1">
    <source>
        <dbReference type="ARBA" id="ARBA00010923"/>
    </source>
</evidence>
<dbReference type="GO" id="GO:0003677">
    <property type="term" value="F:DNA binding"/>
    <property type="evidence" value="ECO:0007669"/>
    <property type="project" value="UniProtKB-KW"/>
</dbReference>
<evidence type="ECO:0000313" key="5">
    <source>
        <dbReference type="EMBL" id="TDO38588.1"/>
    </source>
</evidence>
<feature type="domain" description="Type I restriction modification DNA specificity" evidence="4">
    <location>
        <begin position="1"/>
        <end position="147"/>
    </location>
</feature>
<dbReference type="OrthoDB" id="9798929at2"/>
<gene>
    <name evidence="5" type="ORF">C8E87_2246</name>
</gene>
<evidence type="ECO:0000259" key="4">
    <source>
        <dbReference type="Pfam" id="PF01420"/>
    </source>
</evidence>
<organism evidence="5 6">
    <name type="scientific">Paractinoplanes brasiliensis</name>
    <dbReference type="NCBI Taxonomy" id="52695"/>
    <lineage>
        <taxon>Bacteria</taxon>
        <taxon>Bacillati</taxon>
        <taxon>Actinomycetota</taxon>
        <taxon>Actinomycetes</taxon>
        <taxon>Micromonosporales</taxon>
        <taxon>Micromonosporaceae</taxon>
        <taxon>Paractinoplanes</taxon>
    </lineage>
</organism>
<comment type="similarity">
    <text evidence="1">Belongs to the type-I restriction system S methylase family.</text>
</comment>
<reference evidence="5 6" key="1">
    <citation type="submission" date="2019-03" db="EMBL/GenBank/DDBJ databases">
        <title>Sequencing the genomes of 1000 actinobacteria strains.</title>
        <authorList>
            <person name="Klenk H.-P."/>
        </authorList>
    </citation>
    <scope>NUCLEOTIDE SEQUENCE [LARGE SCALE GENOMIC DNA]</scope>
    <source>
        <strain evidence="5 6">DSM 43805</strain>
    </source>
</reference>
<dbReference type="GO" id="GO:0009307">
    <property type="term" value="P:DNA restriction-modification system"/>
    <property type="evidence" value="ECO:0007669"/>
    <property type="project" value="UniProtKB-KW"/>
</dbReference>
<dbReference type="InterPro" id="IPR000055">
    <property type="entry name" value="Restrct_endonuc_typeI_TRD"/>
</dbReference>
<dbReference type="Pfam" id="PF01420">
    <property type="entry name" value="Methylase_S"/>
    <property type="match status" value="2"/>
</dbReference>
<comment type="caution">
    <text evidence="5">The sequence shown here is derived from an EMBL/GenBank/DDBJ whole genome shotgun (WGS) entry which is preliminary data.</text>
</comment>
<dbReference type="EMBL" id="SNWR01000001">
    <property type="protein sequence ID" value="TDO38588.1"/>
    <property type="molecule type" value="Genomic_DNA"/>
</dbReference>
<dbReference type="SUPFAM" id="SSF116734">
    <property type="entry name" value="DNA methylase specificity domain"/>
    <property type="match status" value="2"/>
</dbReference>
<dbReference type="PANTHER" id="PTHR30408">
    <property type="entry name" value="TYPE-1 RESTRICTION ENZYME ECOKI SPECIFICITY PROTEIN"/>
    <property type="match status" value="1"/>
</dbReference>
<evidence type="ECO:0000313" key="6">
    <source>
        <dbReference type="Proteomes" id="UP000294901"/>
    </source>
</evidence>
<protein>
    <submittedName>
        <fullName evidence="5">Type I restriction enzyme S subunit</fullName>
    </submittedName>
</protein>
<dbReference type="CDD" id="cd17267">
    <property type="entry name" value="RMtype1_S_EcoAO83I-TRD1-CR1_like"/>
    <property type="match status" value="1"/>
</dbReference>
<dbReference type="InterPro" id="IPR052021">
    <property type="entry name" value="Type-I_RS_S_subunit"/>
</dbReference>
<evidence type="ECO:0000256" key="2">
    <source>
        <dbReference type="ARBA" id="ARBA00022747"/>
    </source>
</evidence>
<dbReference type="InterPro" id="IPR044946">
    <property type="entry name" value="Restrct_endonuc_typeI_TRD_sf"/>
</dbReference>
<proteinExistence type="inferred from homology"/>
<sequence>MSEWRKTTLGDLVTLQRGHDLPSSQRIPGDVPVMGSGGVAGWHNAAKASGPGVTLGRAANLGVPALIQDDFWPLNTTLYVTDFHGNDVRFVYHLFQTLDLSGYNSGSVQPMLNRNFIKGVEVTVPEPAEQRKISATLAALDEKIGVNDRIAACALQLADAYFELAVDGIPAGPETFDSIAQVGGGGTPSTKNPAFWGGAIAWSTPSDVTALRVPYLFDTSRKITDAGLDECASALYPAGSILMTSRATIGAFAIPQIPTAVNQGFVVVTAPDENLTMWLFHEMRDRVDEMVGLANGSTFLELSRKNFKAMNVRLPAPEVVKAFAEKVAPLHKRASAASAENSTLIALRDTLLPELMSGRLRVKDAEKVVEDAV</sequence>
<feature type="domain" description="Type I restriction modification DNA specificity" evidence="4">
    <location>
        <begin position="178"/>
        <end position="320"/>
    </location>
</feature>
<name>A0A4V3C7Q7_9ACTN</name>
<dbReference type="AlphaFoldDB" id="A0A4V3C7Q7"/>
<dbReference type="RefSeq" id="WP_133873039.1">
    <property type="nucleotide sequence ID" value="NZ_BOMD01000019.1"/>
</dbReference>
<accession>A0A4V3C7Q7</accession>
<keyword evidence="3" id="KW-0238">DNA-binding</keyword>
<evidence type="ECO:0000256" key="3">
    <source>
        <dbReference type="ARBA" id="ARBA00023125"/>
    </source>
</evidence>